<evidence type="ECO:0000256" key="6">
    <source>
        <dbReference type="HAMAP-Rule" id="MF_01877"/>
    </source>
</evidence>
<dbReference type="Gene3D" id="3.30.950.10">
    <property type="entry name" value="Methyltransferase, Cobalt-precorrin-4 Transmethylase, Domain 2"/>
    <property type="match status" value="1"/>
</dbReference>
<evidence type="ECO:0000256" key="3">
    <source>
        <dbReference type="ARBA" id="ARBA00022603"/>
    </source>
</evidence>
<dbReference type="HAMAP" id="MF_01877">
    <property type="entry name" value="16SrRNA_methyltr_I"/>
    <property type="match status" value="1"/>
</dbReference>
<reference evidence="9 10" key="1">
    <citation type="submission" date="2024-02" db="EMBL/GenBank/DDBJ databases">
        <title>New especies of Spiribacter isolated from saline water.</title>
        <authorList>
            <person name="Leon M.J."/>
            <person name="De La Haba R."/>
            <person name="Sanchez-Porro C."/>
            <person name="Ventosa A."/>
        </authorList>
    </citation>
    <scope>NUCLEOTIDE SEQUENCE [LARGE SCALE GENOMIC DNA]</scope>
    <source>
        <strain evidence="10">ag22IC4-227</strain>
    </source>
</reference>
<dbReference type="InterPro" id="IPR018063">
    <property type="entry name" value="SAM_MeTrfase_RsmI_CS"/>
</dbReference>
<evidence type="ECO:0000313" key="9">
    <source>
        <dbReference type="EMBL" id="MEX0385507.1"/>
    </source>
</evidence>
<dbReference type="RefSeq" id="WP_367965992.1">
    <property type="nucleotide sequence ID" value="NZ_JBAKFJ010000001.1"/>
</dbReference>
<evidence type="ECO:0000256" key="1">
    <source>
        <dbReference type="ARBA" id="ARBA00022490"/>
    </source>
</evidence>
<keyword evidence="3 6" id="KW-0489">Methyltransferase</keyword>
<dbReference type="EC" id="2.1.1.198" evidence="6"/>
<keyword evidence="2 6" id="KW-0698">rRNA processing</keyword>
<evidence type="ECO:0000256" key="4">
    <source>
        <dbReference type="ARBA" id="ARBA00022679"/>
    </source>
</evidence>
<dbReference type="PANTHER" id="PTHR46111:SF1">
    <property type="entry name" value="RIBOSOMAL RNA SMALL SUBUNIT METHYLTRANSFERASE I"/>
    <property type="match status" value="1"/>
</dbReference>
<keyword evidence="5 6" id="KW-0949">S-adenosyl-L-methionine</keyword>
<dbReference type="Pfam" id="PF00590">
    <property type="entry name" value="TP_methylase"/>
    <property type="match status" value="1"/>
</dbReference>
<organism evidence="9 10">
    <name type="scientific">Spiribacter onubensis</name>
    <dbReference type="NCBI Taxonomy" id="3122420"/>
    <lineage>
        <taxon>Bacteria</taxon>
        <taxon>Pseudomonadati</taxon>
        <taxon>Pseudomonadota</taxon>
        <taxon>Gammaproteobacteria</taxon>
        <taxon>Chromatiales</taxon>
        <taxon>Ectothiorhodospiraceae</taxon>
        <taxon>Spiribacter</taxon>
    </lineage>
</organism>
<dbReference type="Gene3D" id="3.40.1010.10">
    <property type="entry name" value="Cobalt-precorrin-4 Transmethylase, Domain 1"/>
    <property type="match status" value="1"/>
</dbReference>
<keyword evidence="1 6" id="KW-0963">Cytoplasm</keyword>
<dbReference type="NCBIfam" id="TIGR00096">
    <property type="entry name" value="16S rRNA (cytidine(1402)-2'-O)-methyltransferase"/>
    <property type="match status" value="1"/>
</dbReference>
<comment type="similarity">
    <text evidence="6">Belongs to the methyltransferase superfamily. RsmI family.</text>
</comment>
<dbReference type="InterPro" id="IPR014777">
    <property type="entry name" value="4pyrrole_Mease_sub1"/>
</dbReference>
<dbReference type="GO" id="GO:0032259">
    <property type="term" value="P:methylation"/>
    <property type="evidence" value="ECO:0007669"/>
    <property type="project" value="UniProtKB-KW"/>
</dbReference>
<dbReference type="PANTHER" id="PTHR46111">
    <property type="entry name" value="RIBOSOMAL RNA SMALL SUBUNIT METHYLTRANSFERASE I"/>
    <property type="match status" value="1"/>
</dbReference>
<dbReference type="PROSITE" id="PS01296">
    <property type="entry name" value="RSMI"/>
    <property type="match status" value="1"/>
</dbReference>
<dbReference type="InterPro" id="IPR014776">
    <property type="entry name" value="4pyrrole_Mease_sub2"/>
</dbReference>
<keyword evidence="10" id="KW-1185">Reference proteome</keyword>
<dbReference type="CDD" id="cd11648">
    <property type="entry name" value="RsmI"/>
    <property type="match status" value="1"/>
</dbReference>
<evidence type="ECO:0000256" key="5">
    <source>
        <dbReference type="ARBA" id="ARBA00022691"/>
    </source>
</evidence>
<keyword evidence="4 6" id="KW-0808">Transferase</keyword>
<dbReference type="GO" id="GO:0008168">
    <property type="term" value="F:methyltransferase activity"/>
    <property type="evidence" value="ECO:0007669"/>
    <property type="project" value="UniProtKB-KW"/>
</dbReference>
<accession>A0ABV3S714</accession>
<protein>
    <recommendedName>
        <fullName evidence="6">Ribosomal RNA small subunit methyltransferase I</fullName>
        <ecNumber evidence="6">2.1.1.198</ecNumber>
    </recommendedName>
    <alternativeName>
        <fullName evidence="6">16S rRNA 2'-O-ribose C1402 methyltransferase</fullName>
    </alternativeName>
    <alternativeName>
        <fullName evidence="6">rRNA (cytidine-2'-O-)-methyltransferase RsmI</fullName>
    </alternativeName>
</protein>
<feature type="domain" description="Tetrapyrrole methylase" evidence="7">
    <location>
        <begin position="8"/>
        <end position="208"/>
    </location>
</feature>
<comment type="subcellular location">
    <subcellularLocation>
        <location evidence="6">Cytoplasm</location>
    </subcellularLocation>
</comment>
<comment type="caution">
    <text evidence="9">The sequence shown here is derived from an EMBL/GenBank/DDBJ whole genome shotgun (WGS) entry which is preliminary data.</text>
</comment>
<evidence type="ECO:0000313" key="10">
    <source>
        <dbReference type="Proteomes" id="UP001556653"/>
    </source>
</evidence>
<dbReference type="PIRSF" id="PIRSF005917">
    <property type="entry name" value="MTase_YraL"/>
    <property type="match status" value="1"/>
</dbReference>
<dbReference type="InterPro" id="IPR008189">
    <property type="entry name" value="rRNA_ssu_MeTfrase_I"/>
</dbReference>
<gene>
    <name evidence="6 9" type="primary">rsmI</name>
    <name evidence="9" type="ORF">V6X64_00670</name>
</gene>
<evidence type="ECO:0000259" key="7">
    <source>
        <dbReference type="Pfam" id="PF00590"/>
    </source>
</evidence>
<evidence type="ECO:0000256" key="2">
    <source>
        <dbReference type="ARBA" id="ARBA00022552"/>
    </source>
</evidence>
<evidence type="ECO:0000259" key="8">
    <source>
        <dbReference type="Pfam" id="PF23016"/>
    </source>
</evidence>
<proteinExistence type="inferred from homology"/>
<dbReference type="InterPro" id="IPR000878">
    <property type="entry name" value="4pyrrol_Mease"/>
</dbReference>
<comment type="function">
    <text evidence="6">Catalyzes the 2'-O-methylation of the ribose of cytidine 1402 (C1402) in 16S rRNA.</text>
</comment>
<dbReference type="Proteomes" id="UP001556653">
    <property type="component" value="Unassembled WGS sequence"/>
</dbReference>
<dbReference type="EMBL" id="JBAKFJ010000001">
    <property type="protein sequence ID" value="MEX0385507.1"/>
    <property type="molecule type" value="Genomic_DNA"/>
</dbReference>
<comment type="catalytic activity">
    <reaction evidence="6">
        <text>cytidine(1402) in 16S rRNA + S-adenosyl-L-methionine = 2'-O-methylcytidine(1402) in 16S rRNA + S-adenosyl-L-homocysteine + H(+)</text>
        <dbReference type="Rhea" id="RHEA:42924"/>
        <dbReference type="Rhea" id="RHEA-COMP:10285"/>
        <dbReference type="Rhea" id="RHEA-COMP:10286"/>
        <dbReference type="ChEBI" id="CHEBI:15378"/>
        <dbReference type="ChEBI" id="CHEBI:57856"/>
        <dbReference type="ChEBI" id="CHEBI:59789"/>
        <dbReference type="ChEBI" id="CHEBI:74495"/>
        <dbReference type="ChEBI" id="CHEBI:82748"/>
        <dbReference type="EC" id="2.1.1.198"/>
    </reaction>
</comment>
<dbReference type="InterPro" id="IPR053910">
    <property type="entry name" value="RsmI_HTH"/>
</dbReference>
<name>A0ABV3S714_9GAMM</name>
<dbReference type="InterPro" id="IPR035996">
    <property type="entry name" value="4pyrrol_Methylase_sf"/>
</dbReference>
<sequence length="283" mass="30270">MSNESGRLFVVATPIGNLGDLSDRAREVLATVHRIAAEDTRRSGQLLGRLGIRGRMISLHEHNESERVERILSCLAAGESIALVSDAGTPLISDPGYRLVRATREAGFEVLAVPGPSSVIAALSVAGLPTDRFFFEGFLPARTAARRRRLERLAGQPHTLVFLEAGRRVPAALDDLAEILGAGRESAVCRELTKRFETTRSGSLAQLAEWIRGDADRMRGEFVILVGPGVEDRAPAAATVPDTATLLQMLRGEGLGAKAAARVTARITGESANALYDRAVQEG</sequence>
<dbReference type="Pfam" id="PF23016">
    <property type="entry name" value="RsmI_C"/>
    <property type="match status" value="1"/>
</dbReference>
<dbReference type="SUPFAM" id="SSF53790">
    <property type="entry name" value="Tetrapyrrole methylase"/>
    <property type="match status" value="1"/>
</dbReference>
<feature type="domain" description="RsmI HTH" evidence="8">
    <location>
        <begin position="239"/>
        <end position="281"/>
    </location>
</feature>